<reference evidence="3" key="1">
    <citation type="submission" date="2019-07" db="EMBL/GenBank/DDBJ databases">
        <authorList>
            <person name="Dittberner H."/>
        </authorList>
    </citation>
    <scope>NUCLEOTIDE SEQUENCE [LARGE SCALE GENOMIC DNA]</scope>
</reference>
<name>A0A565CFU0_9BRAS</name>
<dbReference type="EMBL" id="CABITT030000007">
    <property type="protein sequence ID" value="VVB12578.1"/>
    <property type="molecule type" value="Genomic_DNA"/>
</dbReference>
<feature type="compositionally biased region" description="Low complexity" evidence="2">
    <location>
        <begin position="565"/>
        <end position="575"/>
    </location>
</feature>
<dbReference type="PANTHER" id="PTHR36380">
    <property type="entry name" value="BNAA03G58330D PROTEIN"/>
    <property type="match status" value="1"/>
</dbReference>
<feature type="region of interest" description="Disordered" evidence="2">
    <location>
        <begin position="625"/>
        <end position="655"/>
    </location>
</feature>
<proteinExistence type="predicted"/>
<evidence type="ECO:0000313" key="3">
    <source>
        <dbReference type="EMBL" id="VVB12578.1"/>
    </source>
</evidence>
<feature type="region of interest" description="Disordered" evidence="2">
    <location>
        <begin position="131"/>
        <end position="175"/>
    </location>
</feature>
<dbReference type="Proteomes" id="UP000489600">
    <property type="component" value="Unassembled WGS sequence"/>
</dbReference>
<comment type="caution">
    <text evidence="3">The sequence shown here is derived from an EMBL/GenBank/DDBJ whole genome shotgun (WGS) entry which is preliminary data.</text>
</comment>
<organism evidence="3 4">
    <name type="scientific">Arabis nemorensis</name>
    <dbReference type="NCBI Taxonomy" id="586526"/>
    <lineage>
        <taxon>Eukaryota</taxon>
        <taxon>Viridiplantae</taxon>
        <taxon>Streptophyta</taxon>
        <taxon>Embryophyta</taxon>
        <taxon>Tracheophyta</taxon>
        <taxon>Spermatophyta</taxon>
        <taxon>Magnoliopsida</taxon>
        <taxon>eudicotyledons</taxon>
        <taxon>Gunneridae</taxon>
        <taxon>Pentapetalae</taxon>
        <taxon>rosids</taxon>
        <taxon>malvids</taxon>
        <taxon>Brassicales</taxon>
        <taxon>Brassicaceae</taxon>
        <taxon>Arabideae</taxon>
        <taxon>Arabis</taxon>
    </lineage>
</organism>
<protein>
    <submittedName>
        <fullName evidence="3">Uncharacterized protein</fullName>
    </submittedName>
</protein>
<dbReference type="PANTHER" id="PTHR36380:SF1">
    <property type="entry name" value="OS01G0755100 PROTEIN"/>
    <property type="match status" value="1"/>
</dbReference>
<sequence>MNINKACHLKSNLRYDFASIHENIAQGTSRELDLRIHRDYHRLGFFALFPASDLFALTSSVEEPQASISPPAKSSKDTKDKDLMLDEDMEKDTWNFKSMTDDDPMDFGFEPTPKNKNNAFNLLDDFDLDSSPPKKGSEIKTMDCQGTSSGRKFDKSDALDFDLDSSPPKKGRETMTKTMDCKEIPAGRKFDKPDALDFDLDLPVTGQASSKAKTNVKANASAEIENQISNTTDTMVVDSSTQSKQATTPESIENSEAVESPQSPRLNTSPSKTSFSTVEEIDEPYPANETTASSPLHASETEHTAVNRETSPDIQEICRSGTKEDSPRDLDQVTAEMTSIMESSYEKTEPNISSQLCLDKTEHQQEEMRTDTQAEIQDQARRTLRDQDAGNISSGTRPSQTSKVQDLSTKLPLAPSHSVMDTDTQAEKVDQTRRTLHDPDAGPLSGKISPPTCSIQTIQIQDSNAKLPLASSHSVPGLSDLKATQNKDSGLIRSRFFKTPESHVVEPSPARTESRPDNRERKGLTLNSTDDRSSGIKDALPGSRTKRGPLELVNTDSEKNVENVSTSSSKLDASSLTQKLSKHLSSGAESLQKSKIVSLERPKHGNTMSDLRAAKTQRTIGVYKDQPSSAVQPEVSSSINKEKNTETQVKKSSEIHHLAPRDKTQILQCPTSLKRKALDEVDPSTQIFDDADKSLTPQLKRFSMSPRENRNVEELTHRVAQEKFSIQESRTDNNTTKELVNNNSPRIKSHHQIINMANLEIPITENNDNVEKAEAYTKELENICNILKKKHEEAKELLVRAVKHPYGSRVCSQADSYGTTYDADLNKCCLRGYRFSVLQKSINIYFR</sequence>
<evidence type="ECO:0000256" key="2">
    <source>
        <dbReference type="SAM" id="MobiDB-lite"/>
    </source>
</evidence>
<dbReference type="OrthoDB" id="602706at2759"/>
<feature type="compositionally biased region" description="Polar residues" evidence="2">
    <location>
        <begin position="626"/>
        <end position="639"/>
    </location>
</feature>
<feature type="compositionally biased region" description="Basic and acidic residues" evidence="2">
    <location>
        <begin position="512"/>
        <end position="535"/>
    </location>
</feature>
<feature type="compositionally biased region" description="Basic and acidic residues" evidence="2">
    <location>
        <begin position="640"/>
        <end position="655"/>
    </location>
</feature>
<accession>A0A565CFU0</accession>
<keyword evidence="4" id="KW-1185">Reference proteome</keyword>
<feature type="compositionally biased region" description="Polar residues" evidence="2">
    <location>
        <begin position="390"/>
        <end position="408"/>
    </location>
</feature>
<evidence type="ECO:0000256" key="1">
    <source>
        <dbReference type="SAM" id="Coils"/>
    </source>
</evidence>
<evidence type="ECO:0000313" key="4">
    <source>
        <dbReference type="Proteomes" id="UP000489600"/>
    </source>
</evidence>
<feature type="region of interest" description="Disordered" evidence="2">
    <location>
        <begin position="498"/>
        <end position="575"/>
    </location>
</feature>
<feature type="coiled-coil region" evidence="1">
    <location>
        <begin position="770"/>
        <end position="797"/>
    </location>
</feature>
<feature type="compositionally biased region" description="Polar residues" evidence="2">
    <location>
        <begin position="227"/>
        <end position="254"/>
    </location>
</feature>
<dbReference type="AlphaFoldDB" id="A0A565CFU0"/>
<feature type="region of interest" description="Disordered" evidence="2">
    <location>
        <begin position="227"/>
        <end position="313"/>
    </location>
</feature>
<keyword evidence="1" id="KW-0175">Coiled coil</keyword>
<dbReference type="InterPro" id="IPR038777">
    <property type="entry name" value="At4g18490-like"/>
</dbReference>
<gene>
    <name evidence="3" type="ORF">ANE_LOCUS23022</name>
</gene>
<feature type="compositionally biased region" description="Basic and acidic residues" evidence="2">
    <location>
        <begin position="425"/>
        <end position="440"/>
    </location>
</feature>
<feature type="compositionally biased region" description="Polar residues" evidence="2">
    <location>
        <begin position="260"/>
        <end position="277"/>
    </location>
</feature>
<feature type="region of interest" description="Disordered" evidence="2">
    <location>
        <begin position="380"/>
        <end position="450"/>
    </location>
</feature>